<protein>
    <submittedName>
        <fullName evidence="1">Uncharacterized protein</fullName>
    </submittedName>
</protein>
<evidence type="ECO:0000313" key="1">
    <source>
        <dbReference type="EMBL" id="NUU83085.1"/>
    </source>
</evidence>
<organism evidence="1">
    <name type="scientific">Populus davidiana</name>
    <dbReference type="NCBI Taxonomy" id="266767"/>
    <lineage>
        <taxon>Eukaryota</taxon>
        <taxon>Viridiplantae</taxon>
        <taxon>Streptophyta</taxon>
        <taxon>Embryophyta</taxon>
        <taxon>Tracheophyta</taxon>
        <taxon>Spermatophyta</taxon>
        <taxon>Magnoliopsida</taxon>
        <taxon>eudicotyledons</taxon>
        <taxon>Gunneridae</taxon>
        <taxon>Pentapetalae</taxon>
        <taxon>rosids</taxon>
        <taxon>fabids</taxon>
        <taxon>Malpighiales</taxon>
        <taxon>Salicaceae</taxon>
        <taxon>Saliceae</taxon>
        <taxon>Populus</taxon>
    </lineage>
</organism>
<name>A0A6M2EI21_9ROSI</name>
<dbReference type="AlphaFoldDB" id="A0A6M2EI21"/>
<reference evidence="1" key="1">
    <citation type="submission" date="2020-03" db="EMBL/GenBank/DDBJ databases">
        <authorList>
            <person name="Zhang R."/>
        </authorList>
    </citation>
    <scope>NUCLEOTIDE SEQUENCE</scope>
</reference>
<proteinExistence type="predicted"/>
<sequence length="100" mass="10819">MLLSSGNPFNFSCLNFGRLNPMLVLLSSPMTPFSSDLVPPLSHGDGSAAEQNQEDGTKLSMLLQSLTLITSRDSQISFALQMLLSSGNPFNFSCLNFGSW</sequence>
<accession>A0A6M2EI21</accession>
<dbReference type="EMBL" id="GILB01002752">
    <property type="protein sequence ID" value="NUU83085.1"/>
    <property type="molecule type" value="Transcribed_RNA"/>
</dbReference>